<dbReference type="PANTHER" id="PTHR31319">
    <property type="entry name" value="ZINC FINGER PROTEIN CONSTANS-LIKE 4"/>
    <property type="match status" value="1"/>
</dbReference>
<dbReference type="PANTHER" id="PTHR31319:SF45">
    <property type="entry name" value="ZINC FINGER PROTEIN HD1-LIKE"/>
    <property type="match status" value="1"/>
</dbReference>
<keyword evidence="2" id="KW-0106">Calcium</keyword>
<dbReference type="AlphaFoldDB" id="A0AA88WID5"/>
<reference evidence="7" key="1">
    <citation type="submission" date="2022-12" db="EMBL/GenBank/DDBJ databases">
        <title>Draft genome assemblies for two species of Escallonia (Escalloniales).</title>
        <authorList>
            <person name="Chanderbali A."/>
            <person name="Dervinis C."/>
            <person name="Anghel I."/>
            <person name="Soltis D."/>
            <person name="Soltis P."/>
            <person name="Zapata F."/>
        </authorList>
    </citation>
    <scope>NUCLEOTIDE SEQUENCE</scope>
    <source>
        <strain evidence="7">UCBG64.0493</strain>
        <tissue evidence="7">Leaf</tissue>
    </source>
</reference>
<dbReference type="SUPFAM" id="SSF47473">
    <property type="entry name" value="EF-hand"/>
    <property type="match status" value="1"/>
</dbReference>
<gene>
    <name evidence="7" type="ORF">RJ639_042137</name>
</gene>
<dbReference type="InterPro" id="IPR002048">
    <property type="entry name" value="EF_hand_dom"/>
</dbReference>
<dbReference type="GO" id="GO:0003700">
    <property type="term" value="F:DNA-binding transcription factor activity"/>
    <property type="evidence" value="ECO:0007669"/>
    <property type="project" value="TreeGrafter"/>
</dbReference>
<evidence type="ECO:0000256" key="1">
    <source>
        <dbReference type="ARBA" id="ARBA00004123"/>
    </source>
</evidence>
<dbReference type="PROSITE" id="PS51017">
    <property type="entry name" value="CCT"/>
    <property type="match status" value="1"/>
</dbReference>
<evidence type="ECO:0000256" key="4">
    <source>
        <dbReference type="PROSITE-ProRule" id="PRU00357"/>
    </source>
</evidence>
<proteinExistence type="predicted"/>
<dbReference type="GO" id="GO:0005634">
    <property type="term" value="C:nucleus"/>
    <property type="evidence" value="ECO:0007669"/>
    <property type="project" value="UniProtKB-SubCell"/>
</dbReference>
<comment type="subcellular location">
    <subcellularLocation>
        <location evidence="1 4">Nucleus</location>
    </subcellularLocation>
</comment>
<dbReference type="GO" id="GO:2000028">
    <property type="term" value="P:regulation of photoperiodism, flowering"/>
    <property type="evidence" value="ECO:0007669"/>
    <property type="project" value="TreeGrafter"/>
</dbReference>
<dbReference type="EMBL" id="JAVXUP010000512">
    <property type="protein sequence ID" value="KAK3026185.1"/>
    <property type="molecule type" value="Genomic_DNA"/>
</dbReference>
<keyword evidence="3 4" id="KW-0539">Nucleus</keyword>
<dbReference type="InterPro" id="IPR018247">
    <property type="entry name" value="EF_Hand_1_Ca_BS"/>
</dbReference>
<dbReference type="Pfam" id="PF13499">
    <property type="entry name" value="EF-hand_7"/>
    <property type="match status" value="1"/>
</dbReference>
<dbReference type="SMART" id="SM00054">
    <property type="entry name" value="EFh"/>
    <property type="match status" value="2"/>
</dbReference>
<organism evidence="7 8">
    <name type="scientific">Escallonia herrerae</name>
    <dbReference type="NCBI Taxonomy" id="1293975"/>
    <lineage>
        <taxon>Eukaryota</taxon>
        <taxon>Viridiplantae</taxon>
        <taxon>Streptophyta</taxon>
        <taxon>Embryophyta</taxon>
        <taxon>Tracheophyta</taxon>
        <taxon>Spermatophyta</taxon>
        <taxon>Magnoliopsida</taxon>
        <taxon>eudicotyledons</taxon>
        <taxon>Gunneridae</taxon>
        <taxon>Pentapetalae</taxon>
        <taxon>asterids</taxon>
        <taxon>campanulids</taxon>
        <taxon>Escalloniales</taxon>
        <taxon>Escalloniaceae</taxon>
        <taxon>Escallonia</taxon>
    </lineage>
</organism>
<dbReference type="Proteomes" id="UP001188597">
    <property type="component" value="Unassembled WGS sequence"/>
</dbReference>
<protein>
    <submittedName>
        <fullName evidence="7">Uncharacterized protein</fullName>
    </submittedName>
</protein>
<evidence type="ECO:0000259" key="6">
    <source>
        <dbReference type="PROSITE" id="PS51017"/>
    </source>
</evidence>
<dbReference type="InterPro" id="IPR045281">
    <property type="entry name" value="CONSTANS-like"/>
</dbReference>
<comment type="caution">
    <text evidence="7">The sequence shown here is derived from an EMBL/GenBank/DDBJ whole genome shotgun (WGS) entry which is preliminary data.</text>
</comment>
<accession>A0AA88WID5</accession>
<evidence type="ECO:0000259" key="5">
    <source>
        <dbReference type="PROSITE" id="PS50222"/>
    </source>
</evidence>
<dbReference type="Pfam" id="PF06203">
    <property type="entry name" value="CCT"/>
    <property type="match status" value="1"/>
</dbReference>
<dbReference type="PROSITE" id="PS00018">
    <property type="entry name" value="EF_HAND_1"/>
    <property type="match status" value="2"/>
</dbReference>
<evidence type="ECO:0000313" key="7">
    <source>
        <dbReference type="EMBL" id="KAK3026185.1"/>
    </source>
</evidence>
<evidence type="ECO:0000313" key="8">
    <source>
        <dbReference type="Proteomes" id="UP001188597"/>
    </source>
</evidence>
<name>A0AA88WID5_9ASTE</name>
<dbReference type="PROSITE" id="PS50222">
    <property type="entry name" value="EF_HAND_2"/>
    <property type="match status" value="2"/>
</dbReference>
<sequence length="233" mass="26625">MEVIVIVTGWKEMFQTIDTDNSGQISFKELEVGLKRFGATLDEPEIYDLMQSADIDNNGTIDYREFIAATLHFNKIEREDHLLADFSYFDKDGSGVACDEFGIEEVQLEDMIREADQNNFDNQSPLSFMDGFSIVSDTKISNISNFDNLSPEGASSAFPSTAPTPLTDETNRETKILRYKEKRKARKFEKKIRYTSRKAQAHNRGKFAKRPQLVPELDRMLSFEEFAYGIVPS</sequence>
<dbReference type="InterPro" id="IPR011992">
    <property type="entry name" value="EF-hand-dom_pair"/>
</dbReference>
<dbReference type="Gene3D" id="1.10.238.10">
    <property type="entry name" value="EF-hand"/>
    <property type="match status" value="1"/>
</dbReference>
<feature type="domain" description="CCT" evidence="6">
    <location>
        <begin position="172"/>
        <end position="214"/>
    </location>
</feature>
<evidence type="ECO:0000256" key="3">
    <source>
        <dbReference type="ARBA" id="ARBA00023242"/>
    </source>
</evidence>
<dbReference type="CDD" id="cd00051">
    <property type="entry name" value="EFh"/>
    <property type="match status" value="1"/>
</dbReference>
<dbReference type="GO" id="GO:0009909">
    <property type="term" value="P:regulation of flower development"/>
    <property type="evidence" value="ECO:0007669"/>
    <property type="project" value="InterPro"/>
</dbReference>
<dbReference type="InterPro" id="IPR010402">
    <property type="entry name" value="CCT_domain"/>
</dbReference>
<dbReference type="GO" id="GO:0005509">
    <property type="term" value="F:calcium ion binding"/>
    <property type="evidence" value="ECO:0007669"/>
    <property type="project" value="InterPro"/>
</dbReference>
<feature type="domain" description="EF-hand" evidence="5">
    <location>
        <begin position="41"/>
        <end position="76"/>
    </location>
</feature>
<feature type="domain" description="EF-hand" evidence="5">
    <location>
        <begin position="5"/>
        <end position="40"/>
    </location>
</feature>
<keyword evidence="8" id="KW-1185">Reference proteome</keyword>
<evidence type="ECO:0000256" key="2">
    <source>
        <dbReference type="ARBA" id="ARBA00022837"/>
    </source>
</evidence>